<name>A0A238D9I4_THIDL</name>
<dbReference type="OrthoDB" id="8900036at2"/>
<organism evidence="1 2">
    <name type="scientific">Thiomonas delicata</name>
    <name type="common">Thiomonas cuprina</name>
    <dbReference type="NCBI Taxonomy" id="364030"/>
    <lineage>
        <taxon>Bacteria</taxon>
        <taxon>Pseudomonadati</taxon>
        <taxon>Pseudomonadota</taxon>
        <taxon>Betaproteobacteria</taxon>
        <taxon>Burkholderiales</taxon>
        <taxon>Thiomonas</taxon>
    </lineage>
</organism>
<keyword evidence="2" id="KW-1185">Reference proteome</keyword>
<sequence length="209" mass="22698">MHLKFRRNRALLYRSTWVPKGTAANTHGYTQQRYVGSIPLTASSIPAPLQSRLSADELSFVESKICDAARQRAAEEQRAAAEREKDPGWRIEEAQRLLGEAADRSASQPVHAAILDRVQQAVVRLHTKGAPVTAATTKQTDPLAEALTAIRTAAQAVTSGRYGTAPAEGVRTTRTYKTWSQLFDAVQGDTEGSLLRALQGSGFVKKRGG</sequence>
<evidence type="ECO:0000313" key="2">
    <source>
        <dbReference type="Proteomes" id="UP000214566"/>
    </source>
</evidence>
<proteinExistence type="predicted"/>
<accession>A0A238D9I4</accession>
<evidence type="ECO:0000313" key="1">
    <source>
        <dbReference type="EMBL" id="SBP89881.1"/>
    </source>
</evidence>
<protein>
    <submittedName>
        <fullName evidence="1">Uncharacterized protein</fullName>
    </submittedName>
</protein>
<dbReference type="AlphaFoldDB" id="A0A238D9I4"/>
<dbReference type="EMBL" id="FLMQ01000058">
    <property type="protein sequence ID" value="SBP89881.1"/>
    <property type="molecule type" value="Genomic_DNA"/>
</dbReference>
<dbReference type="Proteomes" id="UP000214566">
    <property type="component" value="Unassembled WGS sequence"/>
</dbReference>
<reference evidence="1 2" key="1">
    <citation type="submission" date="2016-06" db="EMBL/GenBank/DDBJ databases">
        <authorList>
            <person name="Kjaerup R.B."/>
            <person name="Dalgaard T.S."/>
            <person name="Juul-Madsen H.R."/>
        </authorList>
    </citation>
    <scope>NUCLEOTIDE SEQUENCE [LARGE SCALE GENOMIC DNA]</scope>
    <source>
        <strain evidence="1 2">DSM 16361</strain>
    </source>
</reference>
<dbReference type="RefSeq" id="WP_094161859.1">
    <property type="nucleotide sequence ID" value="NZ_LT592171.1"/>
</dbReference>
<gene>
    <name evidence="1" type="ORF">THIARS_90031</name>
</gene>